<dbReference type="EMBL" id="JAGGLV010000001">
    <property type="protein sequence ID" value="MBP2110421.1"/>
    <property type="molecule type" value="Genomic_DNA"/>
</dbReference>
<evidence type="ECO:0000313" key="2">
    <source>
        <dbReference type="Proteomes" id="UP000773462"/>
    </source>
</evidence>
<dbReference type="Gene3D" id="1.10.10.1150">
    <property type="entry name" value="Coenzyme PQQ synthesis protein D (PqqD)"/>
    <property type="match status" value="1"/>
</dbReference>
<evidence type="ECO:0008006" key="3">
    <source>
        <dbReference type="Google" id="ProtNLM"/>
    </source>
</evidence>
<keyword evidence="2" id="KW-1185">Reference proteome</keyword>
<proteinExistence type="predicted"/>
<dbReference type="InterPro" id="IPR041881">
    <property type="entry name" value="PqqD_sf"/>
</dbReference>
<accession>A0ABS4NLQ3</accession>
<comment type="caution">
    <text evidence="1">The sequence shown here is derived from an EMBL/GenBank/DDBJ whole genome shotgun (WGS) entry which is preliminary data.</text>
</comment>
<dbReference type="Proteomes" id="UP000773462">
    <property type="component" value="Unassembled WGS sequence"/>
</dbReference>
<name>A0ABS4NLQ3_9BACL</name>
<dbReference type="Pfam" id="PF05402">
    <property type="entry name" value="PqqD"/>
    <property type="match status" value="1"/>
</dbReference>
<dbReference type="RefSeq" id="WP_209869022.1">
    <property type="nucleotide sequence ID" value="NZ_JAGGLV010000001.1"/>
</dbReference>
<evidence type="ECO:0000313" key="1">
    <source>
        <dbReference type="EMBL" id="MBP2110421.1"/>
    </source>
</evidence>
<organism evidence="1 2">
    <name type="scientific">Paenibacillus silagei</name>
    <dbReference type="NCBI Taxonomy" id="1670801"/>
    <lineage>
        <taxon>Bacteria</taxon>
        <taxon>Bacillati</taxon>
        <taxon>Bacillota</taxon>
        <taxon>Bacilli</taxon>
        <taxon>Bacillales</taxon>
        <taxon>Paenibacillaceae</taxon>
        <taxon>Paenibacillus</taxon>
    </lineage>
</organism>
<reference evidence="1 2" key="1">
    <citation type="submission" date="2021-03" db="EMBL/GenBank/DDBJ databases">
        <title>Genomic Encyclopedia of Type Strains, Phase IV (KMG-IV): sequencing the most valuable type-strain genomes for metagenomic binning, comparative biology and taxonomic classification.</title>
        <authorList>
            <person name="Goeker M."/>
        </authorList>
    </citation>
    <scope>NUCLEOTIDE SEQUENCE [LARGE SCALE GENOMIC DNA]</scope>
    <source>
        <strain evidence="1 2">DSM 101953</strain>
    </source>
</reference>
<protein>
    <recommendedName>
        <fullName evidence="3">PqqD family protein</fullName>
    </recommendedName>
</protein>
<sequence>MPNFTSDTVLTLASNIVTRKEENSKYVVYNPATDELHVLSRLAYTILKLCEQPARIDEITELVEESIPAFKCDQGRVEVNKLLHKLLKRGLLQAA</sequence>
<dbReference type="InterPro" id="IPR008792">
    <property type="entry name" value="PQQD"/>
</dbReference>
<gene>
    <name evidence="1" type="ORF">J2Z70_000560</name>
</gene>